<dbReference type="SUPFAM" id="SSF101898">
    <property type="entry name" value="NHL repeat"/>
    <property type="match status" value="1"/>
</dbReference>
<accession>A0A381VRV0</accession>
<proteinExistence type="predicted"/>
<organism evidence="1">
    <name type="scientific">marine metagenome</name>
    <dbReference type="NCBI Taxonomy" id="408172"/>
    <lineage>
        <taxon>unclassified sequences</taxon>
        <taxon>metagenomes</taxon>
        <taxon>ecological metagenomes</taxon>
    </lineage>
</organism>
<name>A0A381VRV0_9ZZZZ</name>
<dbReference type="EMBL" id="UINC01009589">
    <property type="protein sequence ID" value="SVA42974.1"/>
    <property type="molecule type" value="Genomic_DNA"/>
</dbReference>
<reference evidence="1" key="1">
    <citation type="submission" date="2018-05" db="EMBL/GenBank/DDBJ databases">
        <authorList>
            <person name="Lanie J.A."/>
            <person name="Ng W.-L."/>
            <person name="Kazmierczak K.M."/>
            <person name="Andrzejewski T.M."/>
            <person name="Davidsen T.M."/>
            <person name="Wayne K.J."/>
            <person name="Tettelin H."/>
            <person name="Glass J.I."/>
            <person name="Rusch D."/>
            <person name="Podicherti R."/>
            <person name="Tsui H.-C.T."/>
            <person name="Winkler M.E."/>
        </authorList>
    </citation>
    <scope>NUCLEOTIDE SEQUENCE</scope>
</reference>
<protein>
    <recommendedName>
        <fullName evidence="2">SMP-30/Gluconolactonase/LRE-like region domain-containing protein</fullName>
    </recommendedName>
</protein>
<gene>
    <name evidence="1" type="ORF">METZ01_LOCUS95828</name>
</gene>
<dbReference type="Gene3D" id="2.130.10.10">
    <property type="entry name" value="YVTN repeat-like/Quinoprotein amine dehydrogenase"/>
    <property type="match status" value="1"/>
</dbReference>
<dbReference type="AlphaFoldDB" id="A0A381VRV0"/>
<evidence type="ECO:0000313" key="1">
    <source>
        <dbReference type="EMBL" id="SVA42974.1"/>
    </source>
</evidence>
<dbReference type="InterPro" id="IPR015943">
    <property type="entry name" value="WD40/YVTN_repeat-like_dom_sf"/>
</dbReference>
<evidence type="ECO:0008006" key="2">
    <source>
        <dbReference type="Google" id="ProtNLM"/>
    </source>
</evidence>
<sequence length="231" mass="25613">MTSREVKSLYRSPVRMPNGLQWHGDDLYVMDQLTDDVFVLNENGSVKRVIWTETVNGSGITVSDGYIWTACNSNSGATARPKRPYDDHVANVRKVEISTGETVDFFPTPDGGGIHGIEWDDGNIWITAFSPKAIMLVDGSTYEVLHKFPCELKVLHGLAKDGDGIWCADRADKTIVKYEKATGKEMERIELPVNGPDPHGLSIKDGTLWYSDADFPVAEGMRGYPEIGYIV</sequence>